<protein>
    <submittedName>
        <fullName evidence="2">Uncharacterized protein</fullName>
    </submittedName>
</protein>
<accession>A0ABT2KRW1</accession>
<comment type="caution">
    <text evidence="2">The sequence shown here is derived from an EMBL/GenBank/DDBJ whole genome shotgun (WGS) entry which is preliminary data.</text>
</comment>
<sequence length="137" mass="14278">MPAILSRLAPTFRLLLCSLIVAIGFMQADVSARGQGQSVAQERAELSAAVRTTLTADAAILAPAIALIDQHKPRAAVPVAGALPALPELTPPPPRPIPLSPRPALSSRREISRGVRGQRRVVRRAGAAPPLSGHAQA</sequence>
<gene>
    <name evidence="2" type="ORF">CLG85_025930</name>
</gene>
<evidence type="ECO:0000313" key="2">
    <source>
        <dbReference type="EMBL" id="MCT4373549.1"/>
    </source>
</evidence>
<feature type="region of interest" description="Disordered" evidence="1">
    <location>
        <begin position="84"/>
        <end position="137"/>
    </location>
</feature>
<feature type="compositionally biased region" description="Pro residues" evidence="1">
    <location>
        <begin position="89"/>
        <end position="101"/>
    </location>
</feature>
<reference evidence="3" key="1">
    <citation type="submission" date="2023-07" db="EMBL/GenBank/DDBJ databases">
        <title>Yangia mangrovi SAOS 153D genome.</title>
        <authorList>
            <person name="Verma A."/>
            <person name="Pal Y."/>
            <person name="Sundharam S."/>
            <person name="Bisht B."/>
            <person name="Srinivasan K."/>
        </authorList>
    </citation>
    <scope>NUCLEOTIDE SEQUENCE [LARGE SCALE GENOMIC DNA]</scope>
    <source>
        <strain evidence="3">SAOS 153D</strain>
    </source>
</reference>
<dbReference type="Proteomes" id="UP000217448">
    <property type="component" value="Unassembled WGS sequence"/>
</dbReference>
<dbReference type="EMBL" id="NTHN02000099">
    <property type="protein sequence ID" value="MCT4373549.1"/>
    <property type="molecule type" value="Genomic_DNA"/>
</dbReference>
<evidence type="ECO:0000313" key="3">
    <source>
        <dbReference type="Proteomes" id="UP000217448"/>
    </source>
</evidence>
<name>A0ABT2KRW1_9RHOB</name>
<organism evidence="2 3">
    <name type="scientific">Alloyangia mangrovi</name>
    <dbReference type="NCBI Taxonomy" id="1779329"/>
    <lineage>
        <taxon>Bacteria</taxon>
        <taxon>Pseudomonadati</taxon>
        <taxon>Pseudomonadota</taxon>
        <taxon>Alphaproteobacteria</taxon>
        <taxon>Rhodobacterales</taxon>
        <taxon>Roseobacteraceae</taxon>
        <taxon>Alloyangia</taxon>
    </lineage>
</organism>
<keyword evidence="3" id="KW-1185">Reference proteome</keyword>
<evidence type="ECO:0000256" key="1">
    <source>
        <dbReference type="SAM" id="MobiDB-lite"/>
    </source>
</evidence>
<proteinExistence type="predicted"/>
<dbReference type="RefSeq" id="WP_260350293.1">
    <property type="nucleotide sequence ID" value="NZ_NTHN02000099.1"/>
</dbReference>
<feature type="non-terminal residue" evidence="2">
    <location>
        <position position="137"/>
    </location>
</feature>